<dbReference type="InterPro" id="IPR004193">
    <property type="entry name" value="Glyco_hydro_13_N"/>
</dbReference>
<dbReference type="InterPro" id="IPR040671">
    <property type="entry name" value="Pullulanase_N2"/>
</dbReference>
<protein>
    <submittedName>
        <fullName evidence="6">Pullulanase-type alpha-1,6-glucosidase</fullName>
    </submittedName>
</protein>
<evidence type="ECO:0000313" key="7">
    <source>
        <dbReference type="Proteomes" id="UP001555100"/>
    </source>
</evidence>
<dbReference type="InterPro" id="IPR013783">
    <property type="entry name" value="Ig-like_fold"/>
</dbReference>
<dbReference type="InterPro" id="IPR006047">
    <property type="entry name" value="GH13_cat_dom"/>
</dbReference>
<keyword evidence="3" id="KW-0472">Membrane</keyword>
<evidence type="ECO:0000256" key="3">
    <source>
        <dbReference type="SAM" id="Phobius"/>
    </source>
</evidence>
<accession>A0ABV3NAH1</accession>
<comment type="caution">
    <text evidence="6">The sequence shown here is derived from an EMBL/GenBank/DDBJ whole genome shotgun (WGS) entry which is preliminary data.</text>
</comment>
<keyword evidence="3" id="KW-0812">Transmembrane</keyword>
<dbReference type="InterPro" id="IPR024561">
    <property type="entry name" value="Pullul_strch_C"/>
</dbReference>
<organism evidence="6 7">
    <name type="scientific">Trueperella pyogenes</name>
    <dbReference type="NCBI Taxonomy" id="1661"/>
    <lineage>
        <taxon>Bacteria</taxon>
        <taxon>Bacillati</taxon>
        <taxon>Actinomycetota</taxon>
        <taxon>Actinomycetes</taxon>
        <taxon>Actinomycetales</taxon>
        <taxon>Actinomycetaceae</taxon>
        <taxon>Trueperella</taxon>
    </lineage>
</organism>
<dbReference type="SUPFAM" id="SSF81296">
    <property type="entry name" value="E set domains"/>
    <property type="match status" value="2"/>
</dbReference>
<keyword evidence="7" id="KW-1185">Reference proteome</keyword>
<evidence type="ECO:0000256" key="4">
    <source>
        <dbReference type="SAM" id="SignalP"/>
    </source>
</evidence>
<dbReference type="PANTHER" id="PTHR43002">
    <property type="entry name" value="GLYCOGEN DEBRANCHING ENZYME"/>
    <property type="match status" value="1"/>
</dbReference>
<dbReference type="InterPro" id="IPR014756">
    <property type="entry name" value="Ig_E-set"/>
</dbReference>
<keyword evidence="4" id="KW-0732">Signal</keyword>
<evidence type="ECO:0000259" key="5">
    <source>
        <dbReference type="SMART" id="SM00642"/>
    </source>
</evidence>
<dbReference type="Pfam" id="PF17967">
    <property type="entry name" value="Pullulanase_N2"/>
    <property type="match status" value="1"/>
</dbReference>
<reference evidence="6 7" key="1">
    <citation type="submission" date="2024-01" db="EMBL/GenBank/DDBJ databases">
        <title>Genomic analysis and antimicrobial resistance profiles of Trueperella pyogenes isolated from domestic and wild animals.</title>
        <authorList>
            <person name="Magossi G."/>
            <person name="Gzyl K.E."/>
            <person name="Holman D.B."/>
            <person name="Amat S."/>
        </authorList>
    </citation>
    <scope>NUCLEOTIDE SEQUENCE [LARGE SCALE GENOMIC DNA]</scope>
    <source>
        <strain evidence="6 7">1494</strain>
    </source>
</reference>
<feature type="compositionally biased region" description="Pro residues" evidence="2">
    <location>
        <begin position="1942"/>
        <end position="1964"/>
    </location>
</feature>
<dbReference type="InterPro" id="IPR017853">
    <property type="entry name" value="GH"/>
</dbReference>
<dbReference type="InterPro" id="IPR054409">
    <property type="entry name" value="X25_BaPul-like"/>
</dbReference>
<keyword evidence="3" id="KW-1133">Transmembrane helix</keyword>
<dbReference type="SUPFAM" id="SSF51445">
    <property type="entry name" value="(Trans)glycosidases"/>
    <property type="match status" value="2"/>
</dbReference>
<feature type="chain" id="PRO_5047340569" evidence="4">
    <location>
        <begin position="27"/>
        <end position="2305"/>
    </location>
</feature>
<dbReference type="Gene3D" id="3.20.20.80">
    <property type="entry name" value="Glycosidases"/>
    <property type="match status" value="2"/>
</dbReference>
<dbReference type="Proteomes" id="UP001555100">
    <property type="component" value="Unassembled WGS sequence"/>
</dbReference>
<dbReference type="Pfam" id="PF02922">
    <property type="entry name" value="CBM_48"/>
    <property type="match status" value="1"/>
</dbReference>
<dbReference type="RefSeq" id="WP_367208404.1">
    <property type="nucleotide sequence ID" value="NZ_JBAGMF010000002.1"/>
</dbReference>
<evidence type="ECO:0000256" key="2">
    <source>
        <dbReference type="SAM" id="MobiDB-lite"/>
    </source>
</evidence>
<gene>
    <name evidence="6" type="primary">pulA</name>
    <name evidence="6" type="ORF">V3M73_03630</name>
</gene>
<dbReference type="CDD" id="cd11341">
    <property type="entry name" value="AmyAc_Pullulanase_LD-like"/>
    <property type="match status" value="1"/>
</dbReference>
<dbReference type="CDD" id="cd11339">
    <property type="entry name" value="AmyAc_bac_CMD_like_2"/>
    <property type="match status" value="1"/>
</dbReference>
<dbReference type="InterPro" id="IPR013780">
    <property type="entry name" value="Glyco_hydro_b"/>
</dbReference>
<proteinExistence type="inferred from homology"/>
<evidence type="ECO:0000313" key="6">
    <source>
        <dbReference type="EMBL" id="MEW6954114.1"/>
    </source>
</evidence>
<feature type="transmembrane region" description="Helical" evidence="3">
    <location>
        <begin position="2279"/>
        <end position="2299"/>
    </location>
</feature>
<dbReference type="Gene3D" id="2.60.40.10">
    <property type="entry name" value="Immunoglobulins"/>
    <property type="match status" value="4"/>
</dbReference>
<dbReference type="Pfam" id="PF11852">
    <property type="entry name" value="Pullul_strch_C"/>
    <property type="match status" value="1"/>
</dbReference>
<sequence length="2305" mass="252983">MKVSHTRPARLIGLMLAFVVSLPTFVGLTATPAVTATANVTVAGTFQKALGCSKDWDESCAVTSLRDDDGDRIWTADLTIPAGEHAFKITVNNSWEGSYGMEGFKDGNYPLRLDKERKLRFSFDEMKKKVSVTAPDLPGEYSDRDDALVKSPYRDPGASQNMYFVLTDRFNNGNPKNDKCIATGHAGDDGKLPVNCDETDRMKTGYDPTDRAFFHGGDIKGLQDKLDYIQALGQTAIWLTPSFVNRPVQGIGDKASAGYHGYWITDFTQIDPHFGTNQELKDFIAAAHEKGMKVYFDIIANHTADIIYYAGLENQNPPYVYKKDNPYKDKNGQPFDPADYARAETFPEMNPDKSSFPYDPEIPQGMEHAKFPDWLNDPTLYHNRGFDDKWPSGEPATNMDFGDLDDLMTENKVVRDGMIDIYKKWVDFGVDGFRIDTVKHVNFEFWQQFTKAIRDYATSTKTPNFFMFGEVYDAQTTLLAPYLRDTNMNAVLDFAFQSWAEGYAGGGSAKALASAFAADSYYTTPHSSADAMPTFLGNHDMGRIGWLLRNSSNPMGRSKLAHALMYLTRGQPVLYYGDEQGFVGDDKDKGARESLFATQTVEYQNYKMLDGSVAGSQERFGKTDMSEHISALAKLRTANKALSSGAQVTLHYDNGPGIFAAARVDRDEKIEHIIAINNSDSEKQATFATLTPGATYTPLYGAKDVVKADDTVTIKVPPLSAIVLKADKTVAPAGETQTIKVTTAVPVDGLTPVMADITKHRWAETSFSYRPLGTEEYTPLGVAEGDEPRVFARLNYEPGTLVEVRAVSTDSAGKKVADSTLLVVGTDLESTTPAPSGIGRNDVVIPGTHQQAMGCSNNWDPACVDSRLTLDGASGLYRGTWKIPKGDYEYKVAIGGSWDVDYGAGGKPKGDNVKYTVNEEKDVTFFYNPTTHQFFNTASDPIITLPGTFNSILGCKPIGEFKEDWNPACLATLMFPTADGNYTFSTARIPQGNYEVKVAHGQSWSENYGQGGSANGSNYQFTVGDNKLVTFSYNSGNHLLDISQGEIPLAGQGERTAYWVDETTFAWPGILTGGRSDLKFELWGGNAKLAPSGGKVVGEGAKKIADLTHSKAGLSDDRLKNRNHLKGFETLKINVSREAAEEALKGNLAILAKDLSGTPIAFTGLQIPGVLDALYATEARAGKDLGLTFKEGIPTFTLWAPTAKSVSLQLFDGDKGTGTPTSKEMTRQSDGTWTLTGAADWKNRAYLYDVEVFAPTTEKIEHNIVSDPYSVGLTVDSKQSVVVDLKDPAFMPEIWKANKAPRMRNDASRSIYELHVRDFSIQDESVPQHLRGTYEAFALDDSAGVRHLRELAKAGMNMIHLLPTFDIATIPEKRAEQKVAKIPAAAPASADQQAAVMAVADEDGFNWGYDPYHYMTPEGSYASEGNQNGGRRSAAFRQMIGGLHKMGYQVILDQVFNHTAQSGQGEKSVLDKVVPGYYHRLNYNGTVAKSTCCENVATENAMAEQLMVDTVVTLARDYHIDAFRFDLMGHHSRSNMEAIQKALSELTLDKDGIDGKSIYLYGEGWNFGDDVKDNKRFHQAAQGQLDGTGIGSFNDRLRDAVHGGNGFDKNKSQGQGFGTGQYTDPNQLNSKNDEQLRSLRHNQDLIRLGMAGNLKDYEFLTSSGEAKRGDQLMYNSQKAGYALSPEESINYVDAHDNESLYDTNMWKLPANSTMDTRVRMNTVSLATVTLGQSPSFWHAGTDLLRSKSMDRNTYNSGDHFNAIDWTGEKHNFGVGLPPERDNKEQWEAMRPFLTNSRNVAKPEDLAKAHSQALELLRMRQAYPLLTLGKADLIKEKVSFPGAGRDQQAGLILMRVDDTKGTDVDKNYDGLLVAINASPEEIRQHIPEMKGLELELSPILTDGVDDDPILGQATWDSDSGTAKIPARSAVVFVQKQKSDDPADPPTPDPVQPEPTAGPTPEPTAAPEPLVVSPMAPSFTASDGEILIPTVAGVIYKTDGKAVTGSLIVKPGQSLTVVAEALAGYVLAEGSESSWTFTVELPAQPDTTVEATEWRDKAFNLATRKVTQERIVTTTEYAWDEQSGTYVPQSITSVETQVRDLTESEAMDLTLEPGSTVVVGEWIDVAFVLDKREVTQERSVTTTEFVWSTATWTYEPKAVTRIETRTRPMTSEEAQARTPRPIDSVKLGDWKVTSVDSQAKVVTESREVITTPYVWDPSDFAWKESAKDAKVTAETRTRAMTAEEIDSILPQADPVPAVSTKETPAVAQAEQNILAWTGSKVMGLAYVALIAVLVGAALLLGRRRKRR</sequence>
<dbReference type="Pfam" id="PF22058">
    <property type="entry name" value="X25_BaPul_like"/>
    <property type="match status" value="3"/>
</dbReference>
<feature type="compositionally biased region" description="Polar residues" evidence="2">
    <location>
        <begin position="1620"/>
        <end position="1629"/>
    </location>
</feature>
<dbReference type="Gene3D" id="2.60.40.1130">
    <property type="entry name" value="Rab geranylgeranyltransferase alpha-subunit, insert domain"/>
    <property type="match status" value="1"/>
</dbReference>
<dbReference type="Pfam" id="PF00128">
    <property type="entry name" value="Alpha-amylase"/>
    <property type="match status" value="1"/>
</dbReference>
<name>A0ABV3NAH1_9ACTO</name>
<dbReference type="SUPFAM" id="SSF51011">
    <property type="entry name" value="Glycosyl hydrolase domain"/>
    <property type="match status" value="2"/>
</dbReference>
<dbReference type="NCBIfam" id="TIGR02103">
    <property type="entry name" value="pullul_strch"/>
    <property type="match status" value="1"/>
</dbReference>
<dbReference type="EMBL" id="JBAGNM010000002">
    <property type="protein sequence ID" value="MEW6954114.1"/>
    <property type="molecule type" value="Genomic_DNA"/>
</dbReference>
<evidence type="ECO:0000256" key="1">
    <source>
        <dbReference type="ARBA" id="ARBA00008061"/>
    </source>
</evidence>
<dbReference type="SMART" id="SM00642">
    <property type="entry name" value="Aamy"/>
    <property type="match status" value="1"/>
</dbReference>
<feature type="region of interest" description="Disordered" evidence="2">
    <location>
        <begin position="1603"/>
        <end position="1629"/>
    </location>
</feature>
<feature type="region of interest" description="Disordered" evidence="2">
    <location>
        <begin position="1933"/>
        <end position="1974"/>
    </location>
</feature>
<dbReference type="CDD" id="cd12962">
    <property type="entry name" value="X25_BaPul_like"/>
    <property type="match status" value="3"/>
</dbReference>
<dbReference type="InterPro" id="IPR011839">
    <property type="entry name" value="Pullul_strch"/>
</dbReference>
<feature type="domain" description="Glycosyl hydrolase family 13 catalytic" evidence="5">
    <location>
        <begin position="164"/>
        <end position="636"/>
    </location>
</feature>
<comment type="similarity">
    <text evidence="1">Belongs to the glycosyl hydrolase 13 family.</text>
</comment>
<feature type="signal peptide" evidence="4">
    <location>
        <begin position="1"/>
        <end position="26"/>
    </location>
</feature>
<dbReference type="CDD" id="cd02860">
    <property type="entry name" value="E_set_Pullulanase"/>
    <property type="match status" value="1"/>
</dbReference>
<dbReference type="Gene3D" id="2.60.40.1180">
    <property type="entry name" value="Golgi alpha-mannosidase II"/>
    <property type="match status" value="2"/>
</dbReference>